<dbReference type="Gene3D" id="1.10.3210.10">
    <property type="entry name" value="Hypothetical protein af1432"/>
    <property type="match status" value="1"/>
</dbReference>
<evidence type="ECO:0000313" key="3">
    <source>
        <dbReference type="EMBL" id="ABR45081.1"/>
    </source>
</evidence>
<dbReference type="InterPro" id="IPR026875">
    <property type="entry name" value="PHydrolase_assoc_dom"/>
</dbReference>
<dbReference type="HOGENOM" id="CLU_028163_2_0_10"/>
<dbReference type="PaxDb" id="435591-BDI_3378"/>
<protein>
    <submittedName>
        <fullName evidence="3">dGTP triphosphohydrolase</fullName>
    </submittedName>
</protein>
<dbReference type="GO" id="GO:0008832">
    <property type="term" value="F:dGTPase activity"/>
    <property type="evidence" value="ECO:0007669"/>
    <property type="project" value="TreeGrafter"/>
</dbReference>
<dbReference type="InterPro" id="IPR023293">
    <property type="entry name" value="dGTP_triP_hydro_central_sf"/>
</dbReference>
<dbReference type="KEGG" id="pdi:BDI_3378"/>
<gene>
    <name evidence="3" type="ordered locus">BDI_3378</name>
</gene>
<dbReference type="Gene3D" id="1.10.3410.10">
    <property type="entry name" value="putative deoxyguanosinetriphosphate triphosphohydrolase like domain"/>
    <property type="match status" value="1"/>
</dbReference>
<dbReference type="InterPro" id="IPR050135">
    <property type="entry name" value="dGTPase-like"/>
</dbReference>
<keyword evidence="1 3" id="KW-0378">Hydrolase</keyword>
<evidence type="ECO:0000259" key="2">
    <source>
        <dbReference type="SMART" id="SM00471"/>
    </source>
</evidence>
<dbReference type="PANTHER" id="PTHR11373">
    <property type="entry name" value="DEOXYNUCLEOSIDE TRIPHOSPHATE TRIPHOSPHOHYDROLASE"/>
    <property type="match status" value="1"/>
</dbReference>
<sequence length="458" mass="52216">MHRLSLHLRYIYINVLTMNWTQLLSGKRFGMEEYHERKHERTDFQRDYDRLIFSSPFRRLQNKTQVFPLPGSIFVHNRLTHSLEVSCVGRSLGNNVAKGLIQKYPDGSINFPEIGSIVSAACLAHDMGNPPFGHSGERAISAYFSEGNGRKLEEKVRKERGRWEDFVHFEGNANAMRLLTHQFIGRRKGGFALTYSTLASIIKYPYASIYSGKKGKFGFFQSEEGSYLQIAQELGIGHSPEAPDKFLRYPLVYLVEAADDICYQIMDIEDACKLHILTTEEAIQLLLGFFEGERLEHIRKVMHMVDDTNEQIAYLRSCIIGLLVDECSRVFLENEESILNGTYSTPLISNICDQAKQAYANCSATAYKKIYKAKEVLDIELAGYHIFSHLIDSLTEAVMNQEHAYSKLLLQRIPEQYDTNAPTTYGKIQCVLDYISGMTDVYALDLYRKITGMSLPAV</sequence>
<dbReference type="STRING" id="435591.BDI_3378"/>
<dbReference type="PANTHER" id="PTHR11373:SF32">
    <property type="entry name" value="DEOXYGUANOSINETRIPHOSPHATE TRIPHOSPHOHYDROLASE"/>
    <property type="match status" value="1"/>
</dbReference>
<dbReference type="Proteomes" id="UP000000566">
    <property type="component" value="Chromosome"/>
</dbReference>
<name>A6LHB7_PARD8</name>
<dbReference type="InterPro" id="IPR006261">
    <property type="entry name" value="dGTPase"/>
</dbReference>
<accession>A6LHB7</accession>
<dbReference type="Gene3D" id="1.10.3550.10">
    <property type="entry name" value="eoxyguanosinetriphosphate triphosphohydrolase domain-like"/>
    <property type="match status" value="1"/>
</dbReference>
<dbReference type="InterPro" id="IPR006674">
    <property type="entry name" value="HD_domain"/>
</dbReference>
<dbReference type="Pfam" id="PF01966">
    <property type="entry name" value="HD"/>
    <property type="match status" value="1"/>
</dbReference>
<dbReference type="AlphaFoldDB" id="A6LHB7"/>
<dbReference type="SUPFAM" id="SSF109604">
    <property type="entry name" value="HD-domain/PDEase-like"/>
    <property type="match status" value="1"/>
</dbReference>
<dbReference type="SMART" id="SM00471">
    <property type="entry name" value="HDc"/>
    <property type="match status" value="1"/>
</dbReference>
<dbReference type="EMBL" id="CP000140">
    <property type="protein sequence ID" value="ABR45081.1"/>
    <property type="molecule type" value="Genomic_DNA"/>
</dbReference>
<proteinExistence type="predicted"/>
<reference evidence="3 4" key="1">
    <citation type="journal article" date="2007" name="PLoS Biol.">
        <title>Evolution of symbiotic bacteria in the distal human intestine.</title>
        <authorList>
            <person name="Xu J."/>
            <person name="Mahowald M.A."/>
            <person name="Ley R.E."/>
            <person name="Lozupone C.A."/>
            <person name="Hamady M."/>
            <person name="Martens E.C."/>
            <person name="Henrissat B."/>
            <person name="Coutinho P.M."/>
            <person name="Minx P."/>
            <person name="Latreille P."/>
            <person name="Cordum H."/>
            <person name="Van Brunt A."/>
            <person name="Kim K."/>
            <person name="Fulton R.S."/>
            <person name="Fulton L.A."/>
            <person name="Clifton S.W."/>
            <person name="Wilson R.K."/>
            <person name="Knight R.D."/>
            <person name="Gordon J.I."/>
        </authorList>
    </citation>
    <scope>NUCLEOTIDE SEQUENCE [LARGE SCALE GENOMIC DNA]</scope>
    <source>
        <strain evidence="4">ATCC 8503 / DSM 20701 / CIP 104284 / JCM 5825 / NCTC 11152</strain>
    </source>
</reference>
<feature type="domain" description="HD/PDEase" evidence="2">
    <location>
        <begin position="74"/>
        <end position="273"/>
    </location>
</feature>
<keyword evidence="4" id="KW-1185">Reference proteome</keyword>
<dbReference type="Pfam" id="PF13286">
    <property type="entry name" value="HD_assoc"/>
    <property type="match status" value="1"/>
</dbReference>
<dbReference type="GO" id="GO:0006203">
    <property type="term" value="P:dGTP catabolic process"/>
    <property type="evidence" value="ECO:0007669"/>
    <property type="project" value="TreeGrafter"/>
</dbReference>
<dbReference type="eggNOG" id="COG0232">
    <property type="taxonomic scope" value="Bacteria"/>
</dbReference>
<evidence type="ECO:0000313" key="4">
    <source>
        <dbReference type="Proteomes" id="UP000000566"/>
    </source>
</evidence>
<dbReference type="NCBIfam" id="TIGR01353">
    <property type="entry name" value="dGTP_triPase"/>
    <property type="match status" value="1"/>
</dbReference>
<organism evidence="3 4">
    <name type="scientific">Parabacteroides distasonis (strain ATCC 8503 / DSM 20701 / CIP 104284 / JCM 5825 / NCTC 11152)</name>
    <dbReference type="NCBI Taxonomy" id="435591"/>
    <lineage>
        <taxon>Bacteria</taxon>
        <taxon>Pseudomonadati</taxon>
        <taxon>Bacteroidota</taxon>
        <taxon>Bacteroidia</taxon>
        <taxon>Bacteroidales</taxon>
        <taxon>Tannerellaceae</taxon>
        <taxon>Parabacteroides</taxon>
    </lineage>
</organism>
<dbReference type="InterPro" id="IPR027432">
    <property type="entry name" value="dGTP_triphosphohydrolase_C"/>
</dbReference>
<dbReference type="InterPro" id="IPR003607">
    <property type="entry name" value="HD/PDEase_dom"/>
</dbReference>
<evidence type="ECO:0000256" key="1">
    <source>
        <dbReference type="ARBA" id="ARBA00022801"/>
    </source>
</evidence>